<dbReference type="AlphaFoldDB" id="M4ZSB7"/>
<dbReference type="EMBL" id="AP012603">
    <property type="protein sequence ID" value="BAM89115.1"/>
    <property type="molecule type" value="Genomic_DNA"/>
</dbReference>
<gene>
    <name evidence="2" type="ORF">S58_31160</name>
</gene>
<evidence type="ECO:0000256" key="1">
    <source>
        <dbReference type="SAM" id="MobiDB-lite"/>
    </source>
</evidence>
<evidence type="ECO:0000313" key="3">
    <source>
        <dbReference type="Proteomes" id="UP000011841"/>
    </source>
</evidence>
<dbReference type="HOGENOM" id="CLU_090581_1_0_5"/>
<evidence type="ECO:0000313" key="2">
    <source>
        <dbReference type="EMBL" id="BAM89115.1"/>
    </source>
</evidence>
<sequence>MHWIDPESLPVVKGTLERFVLNPHGEVDGFVMRAADKDVLVHTPPHMETDLTRHIKPGDAVGVHGVKPRGAELIAAVAVTANGRQILDHGPDHDREHPKHDRHKMEAEGTVRLSLFGPKGELRGALLADGTVVRIGPKEATDVADLLAPDAKLAVRGDGIETRFGRVIHAREAGQSLKTLAPLKRGKPGPKHEHGPKHKHGHKPKPKHDHDHADA</sequence>
<dbReference type="eggNOG" id="ENOG5032UVI">
    <property type="taxonomic scope" value="Bacteria"/>
</dbReference>
<dbReference type="Proteomes" id="UP000011841">
    <property type="component" value="Chromosome"/>
</dbReference>
<dbReference type="STRING" id="1245469.S58_31160"/>
<dbReference type="OrthoDB" id="481082at2"/>
<dbReference type="GeneID" id="301816980"/>
<accession>M4ZSB7</accession>
<reference evidence="2 3" key="1">
    <citation type="journal article" date="2013" name="Appl. Environ. Microbiol.">
        <title>Genome analysis suggests that the soil oligotrophic bacterium Agromonas oligotrophica (Bradyrhizobium oligotrophicum) is a nitrogen-fixing symbiont of Aeschynomene indica.</title>
        <authorList>
            <person name="Okubo T."/>
            <person name="Fukushima S."/>
            <person name="Itakura M."/>
            <person name="Oshima K."/>
            <person name="Longtonglang A."/>
            <person name="Teaumroong N."/>
            <person name="Mitsui H."/>
            <person name="Hattori M."/>
            <person name="Hattori R."/>
            <person name="Hattori T."/>
            <person name="Minamisawa K."/>
        </authorList>
    </citation>
    <scope>NUCLEOTIDE SEQUENCE [LARGE SCALE GENOMIC DNA]</scope>
    <source>
        <strain evidence="2 3">S58</strain>
    </source>
</reference>
<feature type="region of interest" description="Disordered" evidence="1">
    <location>
        <begin position="175"/>
        <end position="215"/>
    </location>
</feature>
<dbReference type="PATRIC" id="fig|1245469.3.peg.3188"/>
<dbReference type="KEGG" id="aol:S58_31160"/>
<proteinExistence type="predicted"/>
<feature type="compositionally biased region" description="Basic residues" evidence="1">
    <location>
        <begin position="184"/>
        <end position="207"/>
    </location>
</feature>
<protein>
    <submittedName>
        <fullName evidence="2">Uncharacterized protein</fullName>
    </submittedName>
</protein>
<organism evidence="2 3">
    <name type="scientific">Bradyrhizobium oligotrophicum S58</name>
    <dbReference type="NCBI Taxonomy" id="1245469"/>
    <lineage>
        <taxon>Bacteria</taxon>
        <taxon>Pseudomonadati</taxon>
        <taxon>Pseudomonadota</taxon>
        <taxon>Alphaproteobacteria</taxon>
        <taxon>Hyphomicrobiales</taxon>
        <taxon>Nitrobacteraceae</taxon>
        <taxon>Bradyrhizobium</taxon>
    </lineage>
</organism>
<dbReference type="RefSeq" id="WP_015666236.1">
    <property type="nucleotide sequence ID" value="NC_020453.1"/>
</dbReference>
<name>M4ZSB7_9BRAD</name>
<keyword evidence="3" id="KW-1185">Reference proteome</keyword>